<dbReference type="InterPro" id="IPR042115">
    <property type="entry name" value="PriA_3primeBD_sf"/>
</dbReference>
<dbReference type="GO" id="GO:0005524">
    <property type="term" value="F:ATP binding"/>
    <property type="evidence" value="ECO:0007669"/>
    <property type="project" value="UniProtKB-UniRule"/>
</dbReference>
<comment type="function">
    <text evidence="12">Initiates the restart of stalled replication forks, which reloads the replicative helicase on sites other than the origin of replication. Recognizes and binds to abandoned replication forks and remodels them to uncover a helicase loading site. Promotes assembly of the primosome at these replication forks.</text>
</comment>
<dbReference type="GO" id="GO:0006310">
    <property type="term" value="P:DNA recombination"/>
    <property type="evidence" value="ECO:0007669"/>
    <property type="project" value="InterPro"/>
</dbReference>
<sequence length="768" mass="87767">MTYANIILPLPLDGLFTYTIPDALAPKVQVGVRVIVPLGKSKRYVGIVAEYPITPPATEKGIENGEKKIVYKDILEVLDATPVLLPQQLRLWYWIADYYMSPIGDVYKAALPSGLKEQDGYRPRTELYIRLADNFRNERALTLVIDSMKRATKQVDVLMAYLQLAGVDEMDQISPKTEFREVTREELMNVTHASIGIIRALLDRKILVTYEKEVGRLNHGSPSRPENMKPLNEAQTEAYNQILIQMMGHRVTLLHGVTSSGKTEIYIHLIQKAINEKKQVLYLLPEIALTIQITERLKAVFGDQLGIYHSKYSDAERVEIWQKQLSDNPYSVILGARSAIFLPFHRLGLIIIDEEHDQSYKQQDPAPRYHARSAAIVLGQMYPEAKTLLGTATPSMESYYNAKQGKYGLVELTRRYKDIQLPKIEIVDIKDLYRRKIMKGAFSPRLLSAVREALGRGEQAILFQNRRGFAPMVECRQCGWVPKCPNCDVSLTHHKNMNYLSCHYCGYTMKVPDVCPCCESEDIRGRGYGTEKIEDEISFIFPEARIARMDLDTTRTRNAYERLINDFSAGKSNLLIGTQMITKGLDFDKVSVVGILNADSMLNFPDFRAYEQSFMMMSQVSGRAGRKGKQGLVILQTKSPNLPIIQQVVHNDYQSFYNDLLVERRDFHYPPFYRLIYVYLKHRDENIVNTAGLELGSRLHEVFGDRILGPDKPAVARVKTLSIRKIMLKLEIGIDYARVRQSLHNTIHELLKDKRYGALQVYFDVDPL</sequence>
<dbReference type="Pfam" id="PF18319">
    <property type="entry name" value="Zn_ribbon_PriA"/>
    <property type="match status" value="1"/>
</dbReference>
<dbReference type="HAMAP" id="MF_00983">
    <property type="entry name" value="PriA"/>
    <property type="match status" value="1"/>
</dbReference>
<dbReference type="FunFam" id="3.40.50.300:FF:000489">
    <property type="entry name" value="Primosome assembly protein PriA"/>
    <property type="match status" value="1"/>
</dbReference>
<comment type="cofactor">
    <cofactor evidence="12">
        <name>Zn(2+)</name>
        <dbReference type="ChEBI" id="CHEBI:29105"/>
    </cofactor>
    <text evidence="12">Binds 2 zinc ions per subunit.</text>
</comment>
<dbReference type="FunFam" id="3.40.1440.60:FF:000001">
    <property type="entry name" value="Primosomal protein N"/>
    <property type="match status" value="1"/>
</dbReference>
<evidence type="ECO:0000256" key="4">
    <source>
        <dbReference type="ARBA" id="ARBA00022741"/>
    </source>
</evidence>
<dbReference type="InterPro" id="IPR001650">
    <property type="entry name" value="Helicase_C-like"/>
</dbReference>
<dbReference type="PROSITE" id="PS51192">
    <property type="entry name" value="HELICASE_ATP_BIND_1"/>
    <property type="match status" value="1"/>
</dbReference>
<evidence type="ECO:0000256" key="2">
    <source>
        <dbReference type="ARBA" id="ARBA00022705"/>
    </source>
</evidence>
<evidence type="ECO:0000256" key="12">
    <source>
        <dbReference type="HAMAP-Rule" id="MF_00983"/>
    </source>
</evidence>
<reference evidence="13 14" key="1">
    <citation type="submission" date="2017-06" db="EMBL/GenBank/DDBJ databases">
        <authorList>
            <person name="Varghese N."/>
            <person name="Submissions S."/>
        </authorList>
    </citation>
    <scope>NUCLEOTIDE SEQUENCE [LARGE SCALE GENOMIC DNA]</scope>
    <source>
        <strain evidence="13 14">DSM 26989</strain>
    </source>
</reference>
<feature type="binding site" evidence="12">
    <location>
        <position position="478"/>
    </location>
    <ligand>
        <name>Zn(2+)</name>
        <dbReference type="ChEBI" id="CHEBI:29105"/>
        <label>1</label>
    </ligand>
</feature>
<evidence type="ECO:0000313" key="14">
    <source>
        <dbReference type="Proteomes" id="UP000198427"/>
    </source>
</evidence>
<dbReference type="PANTHER" id="PTHR30580">
    <property type="entry name" value="PRIMOSOMAL PROTEIN N"/>
    <property type="match status" value="1"/>
</dbReference>
<accession>A0A2K9H649</accession>
<feature type="binding site" evidence="12">
    <location>
        <position position="518"/>
    </location>
    <ligand>
        <name>Zn(2+)</name>
        <dbReference type="ChEBI" id="CHEBI:29105"/>
        <label>1</label>
    </ligand>
</feature>
<comment type="catalytic activity">
    <reaction evidence="11 12">
        <text>ATP + H2O = ADP + phosphate + H(+)</text>
        <dbReference type="Rhea" id="RHEA:13065"/>
        <dbReference type="ChEBI" id="CHEBI:15377"/>
        <dbReference type="ChEBI" id="CHEBI:15378"/>
        <dbReference type="ChEBI" id="CHEBI:30616"/>
        <dbReference type="ChEBI" id="CHEBI:43474"/>
        <dbReference type="ChEBI" id="CHEBI:456216"/>
        <dbReference type="EC" id="5.6.2.4"/>
    </reaction>
</comment>
<comment type="catalytic activity">
    <reaction evidence="12">
        <text>Couples ATP hydrolysis with the unwinding of duplex DNA by translocating in the 3'-5' direction.</text>
        <dbReference type="EC" id="5.6.2.4"/>
    </reaction>
</comment>
<name>A0A2K9H649_9BACT</name>
<dbReference type="GeneID" id="94028075"/>
<evidence type="ECO:0000256" key="7">
    <source>
        <dbReference type="ARBA" id="ARBA00022833"/>
    </source>
</evidence>
<keyword evidence="8 12" id="KW-0067">ATP-binding</keyword>
<dbReference type="InterPro" id="IPR041222">
    <property type="entry name" value="PriA_3primeBD"/>
</dbReference>
<dbReference type="InterPro" id="IPR005259">
    <property type="entry name" value="PriA"/>
</dbReference>
<dbReference type="GO" id="GO:0008270">
    <property type="term" value="F:zinc ion binding"/>
    <property type="evidence" value="ECO:0007669"/>
    <property type="project" value="UniProtKB-UniRule"/>
</dbReference>
<dbReference type="InterPro" id="IPR011545">
    <property type="entry name" value="DEAD/DEAH_box_helicase_dom"/>
</dbReference>
<keyword evidence="9 12" id="KW-0238">DNA-binding</keyword>
<keyword evidence="6 12" id="KW-0347">Helicase</keyword>
<dbReference type="EC" id="5.6.2.4" evidence="12"/>
<dbReference type="Gene3D" id="3.40.1440.60">
    <property type="entry name" value="PriA, 3(prime) DNA-binding domain"/>
    <property type="match status" value="1"/>
</dbReference>
<dbReference type="InterPro" id="IPR014001">
    <property type="entry name" value="Helicase_ATP-bd"/>
</dbReference>
<keyword evidence="4 12" id="KW-0547">Nucleotide-binding</keyword>
<evidence type="ECO:0000256" key="8">
    <source>
        <dbReference type="ARBA" id="ARBA00022840"/>
    </source>
</evidence>
<dbReference type="GO" id="GO:0043138">
    <property type="term" value="F:3'-5' DNA helicase activity"/>
    <property type="evidence" value="ECO:0007669"/>
    <property type="project" value="UniProtKB-EC"/>
</dbReference>
<feature type="binding site" evidence="12">
    <location>
        <position position="484"/>
    </location>
    <ligand>
        <name>Zn(2+)</name>
        <dbReference type="ChEBI" id="CHEBI:29105"/>
        <label>2</label>
    </ligand>
</feature>
<feature type="binding site" evidence="12">
    <location>
        <position position="475"/>
    </location>
    <ligand>
        <name>Zn(2+)</name>
        <dbReference type="ChEBI" id="CHEBI:29105"/>
        <label>1</label>
    </ligand>
</feature>
<evidence type="ECO:0000256" key="5">
    <source>
        <dbReference type="ARBA" id="ARBA00022801"/>
    </source>
</evidence>
<evidence type="ECO:0000256" key="1">
    <source>
        <dbReference type="ARBA" id="ARBA00022515"/>
    </source>
</evidence>
<evidence type="ECO:0000256" key="10">
    <source>
        <dbReference type="ARBA" id="ARBA00023235"/>
    </source>
</evidence>
<dbReference type="CDD" id="cd18804">
    <property type="entry name" value="SF2_C_priA"/>
    <property type="match status" value="1"/>
</dbReference>
<feature type="binding site" evidence="12">
    <location>
        <position position="487"/>
    </location>
    <ligand>
        <name>Zn(2+)</name>
        <dbReference type="ChEBI" id="CHEBI:29105"/>
        <label>2</label>
    </ligand>
</feature>
<dbReference type="Pfam" id="PF18074">
    <property type="entry name" value="PriA_C"/>
    <property type="match status" value="1"/>
</dbReference>
<keyword evidence="1 12" id="KW-0639">Primosome</keyword>
<dbReference type="RefSeq" id="WP_089366529.1">
    <property type="nucleotide sequence ID" value="NZ_CP023863.1"/>
</dbReference>
<evidence type="ECO:0000256" key="6">
    <source>
        <dbReference type="ARBA" id="ARBA00022806"/>
    </source>
</evidence>
<keyword evidence="14" id="KW-1185">Reference proteome</keyword>
<evidence type="ECO:0000313" key="13">
    <source>
        <dbReference type="EMBL" id="SNR92578.1"/>
    </source>
</evidence>
<dbReference type="KEGG" id="pje:CRM71_01290"/>
<evidence type="ECO:0000256" key="9">
    <source>
        <dbReference type="ARBA" id="ARBA00023125"/>
    </source>
</evidence>
<dbReference type="OrthoDB" id="9759544at2"/>
<dbReference type="GO" id="GO:0006269">
    <property type="term" value="P:DNA replication, synthesis of primer"/>
    <property type="evidence" value="ECO:0007669"/>
    <property type="project" value="UniProtKB-KW"/>
</dbReference>
<keyword evidence="10 12" id="KW-0413">Isomerase</keyword>
<dbReference type="GO" id="GO:0003677">
    <property type="term" value="F:DNA binding"/>
    <property type="evidence" value="ECO:0007669"/>
    <property type="project" value="UniProtKB-UniRule"/>
</dbReference>
<dbReference type="CDD" id="cd17929">
    <property type="entry name" value="DEXHc_priA"/>
    <property type="match status" value="1"/>
</dbReference>
<dbReference type="Gene3D" id="3.40.50.300">
    <property type="entry name" value="P-loop containing nucleotide triphosphate hydrolases"/>
    <property type="match status" value="2"/>
</dbReference>
<organism evidence="13 14">
    <name type="scientific">Prevotella jejuni</name>
    <dbReference type="NCBI Taxonomy" id="1177574"/>
    <lineage>
        <taxon>Bacteria</taxon>
        <taxon>Pseudomonadati</taxon>
        <taxon>Bacteroidota</taxon>
        <taxon>Bacteroidia</taxon>
        <taxon>Bacteroidales</taxon>
        <taxon>Prevotellaceae</taxon>
        <taxon>Prevotella</taxon>
    </lineage>
</organism>
<dbReference type="EMBL" id="FZNZ01000020">
    <property type="protein sequence ID" value="SNR92578.1"/>
    <property type="molecule type" value="Genomic_DNA"/>
</dbReference>
<dbReference type="SMART" id="SM00490">
    <property type="entry name" value="HELICc"/>
    <property type="match status" value="1"/>
</dbReference>
<keyword evidence="5 12" id="KW-0378">Hydrolase</keyword>
<keyword evidence="3 12" id="KW-0479">Metal-binding</keyword>
<comment type="subunit">
    <text evidence="12">Component of the replication restart primosome.</text>
</comment>
<comment type="similarity">
    <text evidence="12">Belongs to the helicase family. PriA subfamily.</text>
</comment>
<dbReference type="GO" id="GO:1990077">
    <property type="term" value="C:primosome complex"/>
    <property type="evidence" value="ECO:0007669"/>
    <property type="project" value="UniProtKB-UniRule"/>
</dbReference>
<dbReference type="AlphaFoldDB" id="A0A2K9H649"/>
<evidence type="ECO:0000256" key="3">
    <source>
        <dbReference type="ARBA" id="ARBA00022723"/>
    </source>
</evidence>
<dbReference type="GO" id="GO:0016787">
    <property type="term" value="F:hydrolase activity"/>
    <property type="evidence" value="ECO:0007669"/>
    <property type="project" value="UniProtKB-KW"/>
</dbReference>
<feature type="binding site" evidence="12">
    <location>
        <position position="505"/>
    </location>
    <ligand>
        <name>Zn(2+)</name>
        <dbReference type="ChEBI" id="CHEBI:29105"/>
        <label>2</label>
    </ligand>
</feature>
<comment type="caution">
    <text evidence="13">The sequence shown here is derived from an EMBL/GenBank/DDBJ whole genome shotgun (WGS) entry which is preliminary data.</text>
</comment>
<keyword evidence="7 12" id="KW-0862">Zinc</keyword>
<dbReference type="InterPro" id="IPR041236">
    <property type="entry name" value="PriA_C"/>
</dbReference>
<dbReference type="PANTHER" id="PTHR30580:SF0">
    <property type="entry name" value="PRIMOSOMAL PROTEIN N"/>
    <property type="match status" value="1"/>
</dbReference>
<dbReference type="SMART" id="SM00487">
    <property type="entry name" value="DEXDc"/>
    <property type="match status" value="1"/>
</dbReference>
<dbReference type="GO" id="GO:0006302">
    <property type="term" value="P:double-strand break repair"/>
    <property type="evidence" value="ECO:0007669"/>
    <property type="project" value="InterPro"/>
</dbReference>
<dbReference type="InterPro" id="IPR040498">
    <property type="entry name" value="PriA_CRR"/>
</dbReference>
<feature type="binding site" evidence="12">
    <location>
        <position position="502"/>
    </location>
    <ligand>
        <name>Zn(2+)</name>
        <dbReference type="ChEBI" id="CHEBI:29105"/>
        <label>2</label>
    </ligand>
</feature>
<dbReference type="Pfam" id="PF00270">
    <property type="entry name" value="DEAD"/>
    <property type="match status" value="1"/>
</dbReference>
<keyword evidence="2 12" id="KW-0235">DNA replication</keyword>
<proteinExistence type="inferred from homology"/>
<protein>
    <recommendedName>
        <fullName evidence="12">Replication restart protein PriA</fullName>
    </recommendedName>
    <alternativeName>
        <fullName evidence="12">ATP-dependent DNA helicase PriA</fullName>
        <ecNumber evidence="12">5.6.2.4</ecNumber>
    </alternativeName>
    <alternativeName>
        <fullName evidence="12">DNA 3'-5' helicase PriA</fullName>
    </alternativeName>
</protein>
<dbReference type="GO" id="GO:0006270">
    <property type="term" value="P:DNA replication initiation"/>
    <property type="evidence" value="ECO:0007669"/>
    <property type="project" value="TreeGrafter"/>
</dbReference>
<dbReference type="NCBIfam" id="TIGR00595">
    <property type="entry name" value="priA"/>
    <property type="match status" value="1"/>
</dbReference>
<dbReference type="PROSITE" id="PS51194">
    <property type="entry name" value="HELICASE_CTER"/>
    <property type="match status" value="1"/>
</dbReference>
<feature type="binding site" evidence="12">
    <location>
        <position position="515"/>
    </location>
    <ligand>
        <name>Zn(2+)</name>
        <dbReference type="ChEBI" id="CHEBI:29105"/>
        <label>1</label>
    </ligand>
</feature>
<gene>
    <name evidence="12" type="primary">priA</name>
    <name evidence="13" type="ORF">SAMN06265364_1204</name>
</gene>
<dbReference type="InterPro" id="IPR027417">
    <property type="entry name" value="P-loop_NTPase"/>
</dbReference>
<dbReference type="Pfam" id="PF17764">
    <property type="entry name" value="PriA_3primeBD"/>
    <property type="match status" value="1"/>
</dbReference>
<dbReference type="SUPFAM" id="SSF52540">
    <property type="entry name" value="P-loop containing nucleoside triphosphate hydrolases"/>
    <property type="match status" value="1"/>
</dbReference>
<dbReference type="Proteomes" id="UP000198427">
    <property type="component" value="Unassembled WGS sequence"/>
</dbReference>
<dbReference type="Pfam" id="PF00271">
    <property type="entry name" value="Helicase_C"/>
    <property type="match status" value="1"/>
</dbReference>
<evidence type="ECO:0000256" key="11">
    <source>
        <dbReference type="ARBA" id="ARBA00048988"/>
    </source>
</evidence>